<evidence type="ECO:0000256" key="2">
    <source>
        <dbReference type="PROSITE-ProRule" id="PRU01282"/>
    </source>
</evidence>
<evidence type="ECO:0000313" key="5">
    <source>
        <dbReference type="Proteomes" id="UP000262582"/>
    </source>
</evidence>
<reference evidence="3 5" key="2">
    <citation type="submission" date="2018-08" db="EMBL/GenBank/DDBJ databases">
        <title>Complete genome of the Arcobacter ellisii type strain LMG 26155.</title>
        <authorList>
            <person name="Miller W.G."/>
            <person name="Yee E."/>
            <person name="Bono J.L."/>
        </authorList>
    </citation>
    <scope>NUCLEOTIDE SEQUENCE [LARGE SCALE GENOMIC DNA]</scope>
    <source>
        <strain evidence="3 5">LMG 26155</strain>
    </source>
</reference>
<dbReference type="KEGG" id="aell:AELL_1079"/>
<keyword evidence="5" id="KW-1185">Reference proteome</keyword>
<dbReference type="NCBIfam" id="TIGR01616">
    <property type="entry name" value="nitro_assoc"/>
    <property type="match status" value="1"/>
</dbReference>
<dbReference type="PROSITE" id="PS51353">
    <property type="entry name" value="ARSC"/>
    <property type="match status" value="1"/>
</dbReference>
<dbReference type="Gene3D" id="3.40.30.10">
    <property type="entry name" value="Glutaredoxin"/>
    <property type="match status" value="1"/>
</dbReference>
<dbReference type="InterPro" id="IPR036249">
    <property type="entry name" value="Thioredoxin-like_sf"/>
</dbReference>
<evidence type="ECO:0000313" key="4">
    <source>
        <dbReference type="EMBL" id="RXI30649.1"/>
    </source>
</evidence>
<dbReference type="SUPFAM" id="SSF52833">
    <property type="entry name" value="Thioredoxin-like"/>
    <property type="match status" value="1"/>
</dbReference>
<proteinExistence type="inferred from homology"/>
<reference evidence="4 6" key="1">
    <citation type="submission" date="2017-09" db="EMBL/GenBank/DDBJ databases">
        <title>Genomics of the genus Arcobacter.</title>
        <authorList>
            <person name="Perez-Cataluna A."/>
            <person name="Figueras M.J."/>
            <person name="Salas-Masso N."/>
        </authorList>
    </citation>
    <scope>NUCLEOTIDE SEQUENCE [LARGE SCALE GENOMIC DNA]</scope>
    <source>
        <strain evidence="4 6">CECT 7837</strain>
    </source>
</reference>
<dbReference type="Pfam" id="PF03960">
    <property type="entry name" value="ArsC"/>
    <property type="match status" value="1"/>
</dbReference>
<evidence type="ECO:0000313" key="6">
    <source>
        <dbReference type="Proteomes" id="UP000290588"/>
    </source>
</evidence>
<dbReference type="PANTHER" id="PTHR30041:SF8">
    <property type="entry name" value="PROTEIN YFFB"/>
    <property type="match status" value="1"/>
</dbReference>
<dbReference type="OrthoDB" id="5432555at2"/>
<comment type="similarity">
    <text evidence="1 2">Belongs to the ArsC family.</text>
</comment>
<organism evidence="4 6">
    <name type="scientific">Arcobacter ellisii</name>
    <dbReference type="NCBI Taxonomy" id="913109"/>
    <lineage>
        <taxon>Bacteria</taxon>
        <taxon>Pseudomonadati</taxon>
        <taxon>Campylobacterota</taxon>
        <taxon>Epsilonproteobacteria</taxon>
        <taxon>Campylobacterales</taxon>
        <taxon>Arcobacteraceae</taxon>
        <taxon>Arcobacter</taxon>
    </lineage>
</organism>
<dbReference type="PANTHER" id="PTHR30041">
    <property type="entry name" value="ARSENATE REDUCTASE"/>
    <property type="match status" value="1"/>
</dbReference>
<evidence type="ECO:0000256" key="1">
    <source>
        <dbReference type="ARBA" id="ARBA00007198"/>
    </source>
</evidence>
<dbReference type="AlphaFoldDB" id="A0A347U7C1"/>
<dbReference type="InterPro" id="IPR006503">
    <property type="entry name" value="Nase-assoc"/>
</dbReference>
<dbReference type="RefSeq" id="WP_118916962.1">
    <property type="nucleotide sequence ID" value="NZ_CP032097.1"/>
</dbReference>
<gene>
    <name evidence="3" type="ORF">AELL_1079</name>
    <name evidence="4" type="ORF">CP962_07735</name>
</gene>
<evidence type="ECO:0000313" key="3">
    <source>
        <dbReference type="EMBL" id="AXX94749.1"/>
    </source>
</evidence>
<dbReference type="EMBL" id="CP032097">
    <property type="protein sequence ID" value="AXX94749.1"/>
    <property type="molecule type" value="Genomic_DNA"/>
</dbReference>
<name>A0A347U7C1_9BACT</name>
<accession>A0A347U7C1</accession>
<protein>
    <submittedName>
        <fullName evidence="3">Arsenate reductase (ArsC) family protein</fullName>
    </submittedName>
    <submittedName>
        <fullName evidence="4">Arsenate reductase family protein</fullName>
    </submittedName>
</protein>
<dbReference type="InterPro" id="IPR006660">
    <property type="entry name" value="Arsenate_reductase-like"/>
</dbReference>
<dbReference type="Proteomes" id="UP000262582">
    <property type="component" value="Chromosome"/>
</dbReference>
<sequence length="141" mass="16165">MGNFAFYKFTFYEKTGCSGNARQKELLKSYDISFDVKSLLDTKWTYDELSKFFENLEVKDIVNPFAPQIKNNEIDIKNLSKDEAINLMIKTPILIKRPLMEINGNKICGFDVEKINKILNLKIDTDKKINSCSSSDSCTSV</sequence>
<dbReference type="EMBL" id="NXIG01000006">
    <property type="protein sequence ID" value="RXI30649.1"/>
    <property type="molecule type" value="Genomic_DNA"/>
</dbReference>
<dbReference type="Proteomes" id="UP000290588">
    <property type="component" value="Unassembled WGS sequence"/>
</dbReference>